<evidence type="ECO:0000256" key="2">
    <source>
        <dbReference type="ARBA" id="ARBA00022525"/>
    </source>
</evidence>
<dbReference type="SMART" id="SM00020">
    <property type="entry name" value="Tryp_SPc"/>
    <property type="match status" value="1"/>
</dbReference>
<sequence length="252" mass="28471">MKTLLVLALLSAAESIDSPEALMKHDNEKELELPDDFNIPYMAYLKSSPEPCVGSLIHPQWLVTAAHCPLPAKIRLGVYHPSVKHKEEQIHNYELTVTHPEFDARTMKSDLMLVKLSKPAVINTRVGTIAIAMEPMPYNDSCFIPTWTWNEYKNFSDPDLLTWTNQHSLPQTDCWNMLQEQQQEKGMNIMCIGQPLEVISSIKEVSAAPAICSGRLYGILSWAKAGITLGSEAFFTEIHPYAKWIMDTMQSH</sequence>
<feature type="chain" id="PRO_5034909046" evidence="5">
    <location>
        <begin position="16"/>
        <end position="252"/>
    </location>
</feature>
<dbReference type="Ensembl" id="ENSNGAT00000001377.1">
    <property type="protein sequence ID" value="ENSNGAP00000001356.1"/>
    <property type="gene ID" value="ENSNGAG00000001007.1"/>
</dbReference>
<dbReference type="GO" id="GO:0006508">
    <property type="term" value="P:proteolysis"/>
    <property type="evidence" value="ECO:0007669"/>
    <property type="project" value="InterPro"/>
</dbReference>
<dbReference type="InterPro" id="IPR009003">
    <property type="entry name" value="Peptidase_S1_PA"/>
</dbReference>
<dbReference type="AlphaFoldDB" id="A0A8C6QBI1"/>
<reference evidence="7" key="2">
    <citation type="submission" date="2025-09" db="UniProtKB">
        <authorList>
            <consortium name="Ensembl"/>
        </authorList>
    </citation>
    <scope>IDENTIFICATION</scope>
</reference>
<accession>A0A8C6QBI1</accession>
<keyword evidence="2" id="KW-0964">Secreted</keyword>
<comment type="subcellular location">
    <subcellularLocation>
        <location evidence="1">Secreted</location>
    </subcellularLocation>
</comment>
<protein>
    <submittedName>
        <fullName evidence="7">Serine protease 59</fullName>
    </submittedName>
</protein>
<keyword evidence="4" id="KW-1015">Disulfide bond</keyword>
<dbReference type="InterPro" id="IPR043504">
    <property type="entry name" value="Peptidase_S1_PA_chymotrypsin"/>
</dbReference>
<dbReference type="PROSITE" id="PS50240">
    <property type="entry name" value="TRYPSIN_DOM"/>
    <property type="match status" value="1"/>
</dbReference>
<dbReference type="GO" id="GO:0030141">
    <property type="term" value="C:secretory granule"/>
    <property type="evidence" value="ECO:0007669"/>
    <property type="project" value="TreeGrafter"/>
</dbReference>
<evidence type="ECO:0000256" key="4">
    <source>
        <dbReference type="ARBA" id="ARBA00023157"/>
    </source>
</evidence>
<dbReference type="SUPFAM" id="SSF50494">
    <property type="entry name" value="Trypsin-like serine proteases"/>
    <property type="match status" value="1"/>
</dbReference>
<dbReference type="InterPro" id="IPR001314">
    <property type="entry name" value="Peptidase_S1A"/>
</dbReference>
<proteinExistence type="predicted"/>
<reference evidence="7" key="1">
    <citation type="submission" date="2025-08" db="UniProtKB">
        <authorList>
            <consortium name="Ensembl"/>
        </authorList>
    </citation>
    <scope>IDENTIFICATION</scope>
</reference>
<evidence type="ECO:0000256" key="1">
    <source>
        <dbReference type="ARBA" id="ARBA00004613"/>
    </source>
</evidence>
<dbReference type="InterPro" id="IPR018114">
    <property type="entry name" value="TRYPSIN_HIS"/>
</dbReference>
<feature type="domain" description="Peptidase S1" evidence="6">
    <location>
        <begin position="40"/>
        <end position="250"/>
    </location>
</feature>
<dbReference type="FunFam" id="2.40.10.10:FF:000049">
    <property type="entry name" value="probable inactive serine protease 37"/>
    <property type="match status" value="1"/>
</dbReference>
<gene>
    <name evidence="7" type="primary">LOC103724790</name>
</gene>
<dbReference type="GO" id="GO:2000243">
    <property type="term" value="P:positive regulation of reproductive process"/>
    <property type="evidence" value="ECO:0007669"/>
    <property type="project" value="UniProtKB-ARBA"/>
</dbReference>
<keyword evidence="3 5" id="KW-0732">Signal</keyword>
<keyword evidence="8" id="KW-1185">Reference proteome</keyword>
<dbReference type="Pfam" id="PF00089">
    <property type="entry name" value="Trypsin"/>
    <property type="match status" value="1"/>
</dbReference>
<dbReference type="OMA" id="FFTEVHP"/>
<dbReference type="Gene3D" id="2.40.10.10">
    <property type="entry name" value="Trypsin-like serine proteases"/>
    <property type="match status" value="2"/>
</dbReference>
<feature type="signal peptide" evidence="5">
    <location>
        <begin position="1"/>
        <end position="15"/>
    </location>
</feature>
<dbReference type="FunFam" id="2.40.10.10:FF:000005">
    <property type="entry name" value="Serine protease 37"/>
    <property type="match status" value="1"/>
</dbReference>
<dbReference type="GeneTree" id="ENSGT01020000230389"/>
<name>A0A8C6QBI1_NANGA</name>
<evidence type="ECO:0000256" key="3">
    <source>
        <dbReference type="ARBA" id="ARBA00022729"/>
    </source>
</evidence>
<dbReference type="PROSITE" id="PS00134">
    <property type="entry name" value="TRYPSIN_HIS"/>
    <property type="match status" value="1"/>
</dbReference>
<dbReference type="Proteomes" id="UP000694381">
    <property type="component" value="Unassembled WGS sequence"/>
</dbReference>
<dbReference type="GO" id="GO:0005576">
    <property type="term" value="C:extracellular region"/>
    <property type="evidence" value="ECO:0007669"/>
    <property type="project" value="UniProtKB-SubCell"/>
</dbReference>
<dbReference type="GO" id="GO:0005794">
    <property type="term" value="C:Golgi apparatus"/>
    <property type="evidence" value="ECO:0007669"/>
    <property type="project" value="Ensembl"/>
</dbReference>
<evidence type="ECO:0000259" key="6">
    <source>
        <dbReference type="PROSITE" id="PS50240"/>
    </source>
</evidence>
<dbReference type="PRINTS" id="PR00722">
    <property type="entry name" value="CHYMOTRYPSIN"/>
</dbReference>
<evidence type="ECO:0000313" key="7">
    <source>
        <dbReference type="Ensembl" id="ENSNGAP00000001356.1"/>
    </source>
</evidence>
<dbReference type="PANTHER" id="PTHR24271">
    <property type="entry name" value="KALLIKREIN-RELATED"/>
    <property type="match status" value="1"/>
</dbReference>
<dbReference type="GO" id="GO:0004252">
    <property type="term" value="F:serine-type endopeptidase activity"/>
    <property type="evidence" value="ECO:0007669"/>
    <property type="project" value="InterPro"/>
</dbReference>
<dbReference type="PANTHER" id="PTHR24271:SF44">
    <property type="entry name" value="1700074P13RIK PROTEIN"/>
    <property type="match status" value="1"/>
</dbReference>
<evidence type="ECO:0000256" key="5">
    <source>
        <dbReference type="SAM" id="SignalP"/>
    </source>
</evidence>
<dbReference type="InterPro" id="IPR001254">
    <property type="entry name" value="Trypsin_dom"/>
</dbReference>
<organism evidence="7 8">
    <name type="scientific">Nannospalax galili</name>
    <name type="common">Northern Israeli blind subterranean mole rat</name>
    <name type="synonym">Spalax galili</name>
    <dbReference type="NCBI Taxonomy" id="1026970"/>
    <lineage>
        <taxon>Eukaryota</taxon>
        <taxon>Metazoa</taxon>
        <taxon>Chordata</taxon>
        <taxon>Craniata</taxon>
        <taxon>Vertebrata</taxon>
        <taxon>Euteleostomi</taxon>
        <taxon>Mammalia</taxon>
        <taxon>Eutheria</taxon>
        <taxon>Euarchontoglires</taxon>
        <taxon>Glires</taxon>
        <taxon>Rodentia</taxon>
        <taxon>Myomorpha</taxon>
        <taxon>Muroidea</taxon>
        <taxon>Spalacidae</taxon>
        <taxon>Spalacinae</taxon>
        <taxon>Nannospalax</taxon>
    </lineage>
</organism>
<evidence type="ECO:0000313" key="8">
    <source>
        <dbReference type="Proteomes" id="UP000694381"/>
    </source>
</evidence>